<sequence>NFGVEQRAELQKTWSRIRTREKNLGEKLLAELKKTQARIKATEKRLKEELQIQRRKEVNIRLLIDEHETLQKRVSERAIATAVTSLVLSGLLAFRLQSSSGVG</sequence>
<name>A0A8K1FXI0_9PASS</name>
<feature type="coiled-coil region" evidence="1">
    <location>
        <begin position="25"/>
        <end position="52"/>
    </location>
</feature>
<organism evidence="2 3">
    <name type="scientific">Zosterops borbonicus</name>
    <dbReference type="NCBI Taxonomy" id="364589"/>
    <lineage>
        <taxon>Eukaryota</taxon>
        <taxon>Metazoa</taxon>
        <taxon>Chordata</taxon>
        <taxon>Craniata</taxon>
        <taxon>Vertebrata</taxon>
        <taxon>Euteleostomi</taxon>
        <taxon>Archelosauria</taxon>
        <taxon>Archosauria</taxon>
        <taxon>Dinosauria</taxon>
        <taxon>Saurischia</taxon>
        <taxon>Theropoda</taxon>
        <taxon>Coelurosauria</taxon>
        <taxon>Aves</taxon>
        <taxon>Neognathae</taxon>
        <taxon>Neoaves</taxon>
        <taxon>Telluraves</taxon>
        <taxon>Australaves</taxon>
        <taxon>Passeriformes</taxon>
        <taxon>Sylvioidea</taxon>
        <taxon>Zosteropidae</taxon>
        <taxon>Zosterops</taxon>
    </lineage>
</organism>
<dbReference type="EMBL" id="SWJQ01012902">
    <property type="protein sequence ID" value="TRZ04746.1"/>
    <property type="molecule type" value="Genomic_DNA"/>
</dbReference>
<protein>
    <submittedName>
        <fullName evidence="2">Uncharacterized protein</fullName>
    </submittedName>
</protein>
<evidence type="ECO:0000256" key="1">
    <source>
        <dbReference type="SAM" id="Coils"/>
    </source>
</evidence>
<dbReference type="Proteomes" id="UP000796761">
    <property type="component" value="Unassembled WGS sequence"/>
</dbReference>
<dbReference type="AlphaFoldDB" id="A0A8K1FXI0"/>
<reference evidence="2" key="1">
    <citation type="submission" date="2019-04" db="EMBL/GenBank/DDBJ databases">
        <title>Genome assembly of Zosterops borbonicus 15179.</title>
        <authorList>
            <person name="Leroy T."/>
            <person name="Anselmetti Y."/>
            <person name="Tilak M.-K."/>
            <person name="Nabholz B."/>
        </authorList>
    </citation>
    <scope>NUCLEOTIDE SEQUENCE</scope>
    <source>
        <strain evidence="2">HGM_15179</strain>
        <tissue evidence="2">Muscle</tissue>
    </source>
</reference>
<proteinExistence type="predicted"/>
<feature type="non-terminal residue" evidence="2">
    <location>
        <position position="1"/>
    </location>
</feature>
<evidence type="ECO:0000313" key="3">
    <source>
        <dbReference type="Proteomes" id="UP000796761"/>
    </source>
</evidence>
<evidence type="ECO:0000313" key="2">
    <source>
        <dbReference type="EMBL" id="TRZ04746.1"/>
    </source>
</evidence>
<keyword evidence="1" id="KW-0175">Coiled coil</keyword>
<keyword evidence="3" id="KW-1185">Reference proteome</keyword>
<gene>
    <name evidence="2" type="ORF">HGM15179_022361</name>
</gene>
<accession>A0A8K1FXI0</accession>
<comment type="caution">
    <text evidence="2">The sequence shown here is derived from an EMBL/GenBank/DDBJ whole genome shotgun (WGS) entry which is preliminary data.</text>
</comment>